<dbReference type="GO" id="GO:0003724">
    <property type="term" value="F:RNA helicase activity"/>
    <property type="evidence" value="ECO:0007669"/>
    <property type="project" value="UniProtKB-EC"/>
</dbReference>
<evidence type="ECO:0000256" key="2">
    <source>
        <dbReference type="ARBA" id="ARBA00022801"/>
    </source>
</evidence>
<accession>A0AAW2ZCX4</accession>
<comment type="domain">
    <text evidence="6">The Q motif is unique to and characteristic of the DEAD box family of RNA helicases and controls ATP binding and hydrolysis.</text>
</comment>
<keyword evidence="3 6" id="KW-0347">Helicase</keyword>
<dbReference type="Pfam" id="PF00271">
    <property type="entry name" value="Helicase_C"/>
    <property type="match status" value="1"/>
</dbReference>
<keyword evidence="11" id="KW-1185">Reference proteome</keyword>
<dbReference type="SMART" id="SM00490">
    <property type="entry name" value="HELICc"/>
    <property type="match status" value="1"/>
</dbReference>
<dbReference type="Gene3D" id="3.40.50.300">
    <property type="entry name" value="P-loop containing nucleotide triphosphate hydrolases"/>
    <property type="match status" value="2"/>
</dbReference>
<feature type="domain" description="Helicase C-terminal" evidence="9">
    <location>
        <begin position="280"/>
        <end position="445"/>
    </location>
</feature>
<evidence type="ECO:0000313" key="11">
    <source>
        <dbReference type="Proteomes" id="UP001431209"/>
    </source>
</evidence>
<dbReference type="InterPro" id="IPR027417">
    <property type="entry name" value="P-loop_NTPase"/>
</dbReference>
<evidence type="ECO:0000256" key="7">
    <source>
        <dbReference type="SAM" id="MobiDB-lite"/>
    </source>
</evidence>
<reference evidence="10 11" key="1">
    <citation type="submission" date="2024-03" db="EMBL/GenBank/DDBJ databases">
        <title>The Acrasis kona genome and developmental transcriptomes reveal deep origins of eukaryotic multicellular pathways.</title>
        <authorList>
            <person name="Sheikh S."/>
            <person name="Fu C.-J."/>
            <person name="Brown M.W."/>
            <person name="Baldauf S.L."/>
        </authorList>
    </citation>
    <scope>NUCLEOTIDE SEQUENCE [LARGE SCALE GENOMIC DNA]</scope>
    <source>
        <strain evidence="10 11">ATCC MYA-3509</strain>
    </source>
</reference>
<dbReference type="PROSITE" id="PS51192">
    <property type="entry name" value="HELICASE_ATP_BIND_1"/>
    <property type="match status" value="1"/>
</dbReference>
<comment type="similarity">
    <text evidence="6">Belongs to the DEAD box helicase family.</text>
</comment>
<evidence type="ECO:0000256" key="5">
    <source>
        <dbReference type="ARBA" id="ARBA00022884"/>
    </source>
</evidence>
<feature type="region of interest" description="Disordered" evidence="7">
    <location>
        <begin position="531"/>
        <end position="696"/>
    </location>
</feature>
<keyword evidence="1 6" id="KW-0547">Nucleotide-binding</keyword>
<proteinExistence type="inferred from homology"/>
<dbReference type="EC" id="3.6.4.13" evidence="6"/>
<dbReference type="InterPro" id="IPR011545">
    <property type="entry name" value="DEAD/DEAH_box_helicase_dom"/>
</dbReference>
<feature type="compositionally biased region" description="Low complexity" evidence="7">
    <location>
        <begin position="570"/>
        <end position="620"/>
    </location>
</feature>
<dbReference type="GO" id="GO:0005524">
    <property type="term" value="F:ATP binding"/>
    <property type="evidence" value="ECO:0007669"/>
    <property type="project" value="UniProtKB-UniRule"/>
</dbReference>
<dbReference type="GO" id="GO:0016787">
    <property type="term" value="F:hydrolase activity"/>
    <property type="evidence" value="ECO:0007669"/>
    <property type="project" value="UniProtKB-KW"/>
</dbReference>
<dbReference type="EMBL" id="JAOPGA020001328">
    <property type="protein sequence ID" value="KAL0487265.1"/>
    <property type="molecule type" value="Genomic_DNA"/>
</dbReference>
<comment type="caution">
    <text evidence="10">The sequence shown here is derived from an EMBL/GenBank/DDBJ whole genome shotgun (WGS) entry which is preliminary data.</text>
</comment>
<feature type="compositionally biased region" description="Basic and acidic residues" evidence="7">
    <location>
        <begin position="621"/>
        <end position="634"/>
    </location>
</feature>
<dbReference type="AlphaFoldDB" id="A0AAW2ZCX4"/>
<dbReference type="PANTHER" id="PTHR24031">
    <property type="entry name" value="RNA HELICASE"/>
    <property type="match status" value="1"/>
</dbReference>
<evidence type="ECO:0000313" key="10">
    <source>
        <dbReference type="EMBL" id="KAL0487265.1"/>
    </source>
</evidence>
<evidence type="ECO:0000259" key="8">
    <source>
        <dbReference type="PROSITE" id="PS51192"/>
    </source>
</evidence>
<dbReference type="InterPro" id="IPR014001">
    <property type="entry name" value="Helicase_ATP-bd"/>
</dbReference>
<organism evidence="10 11">
    <name type="scientific">Acrasis kona</name>
    <dbReference type="NCBI Taxonomy" id="1008807"/>
    <lineage>
        <taxon>Eukaryota</taxon>
        <taxon>Discoba</taxon>
        <taxon>Heterolobosea</taxon>
        <taxon>Tetramitia</taxon>
        <taxon>Eutetramitia</taxon>
        <taxon>Acrasidae</taxon>
        <taxon>Acrasis</taxon>
    </lineage>
</organism>
<gene>
    <name evidence="10" type="ORF">AKO1_001088</name>
</gene>
<dbReference type="InterPro" id="IPR044742">
    <property type="entry name" value="DEAD/DEAH_RhlB"/>
</dbReference>
<dbReference type="SMART" id="SM00487">
    <property type="entry name" value="DEXDc"/>
    <property type="match status" value="1"/>
</dbReference>
<keyword evidence="2 6" id="KW-0378">Hydrolase</keyword>
<dbReference type="CDD" id="cd00268">
    <property type="entry name" value="DEADc"/>
    <property type="match status" value="1"/>
</dbReference>
<dbReference type="GO" id="GO:0003723">
    <property type="term" value="F:RNA binding"/>
    <property type="evidence" value="ECO:0007669"/>
    <property type="project" value="UniProtKB-UniRule"/>
</dbReference>
<dbReference type="Pfam" id="PF00270">
    <property type="entry name" value="DEAD"/>
    <property type="match status" value="1"/>
</dbReference>
<evidence type="ECO:0000256" key="3">
    <source>
        <dbReference type="ARBA" id="ARBA00022806"/>
    </source>
</evidence>
<evidence type="ECO:0000256" key="1">
    <source>
        <dbReference type="ARBA" id="ARBA00022741"/>
    </source>
</evidence>
<keyword evidence="5 6" id="KW-0694">RNA-binding</keyword>
<evidence type="ECO:0000259" key="9">
    <source>
        <dbReference type="PROSITE" id="PS51194"/>
    </source>
</evidence>
<keyword evidence="4 6" id="KW-0067">ATP-binding</keyword>
<name>A0AAW2ZCX4_9EUKA</name>
<dbReference type="SUPFAM" id="SSF52540">
    <property type="entry name" value="P-loop containing nucleoside triphosphate hydrolases"/>
    <property type="match status" value="1"/>
</dbReference>
<protein>
    <recommendedName>
        <fullName evidence="6">ATP-dependent RNA helicase</fullName>
        <ecNumber evidence="6">3.6.4.13</ecNumber>
    </recommendedName>
</protein>
<comment type="function">
    <text evidence="6">RNA helicase.</text>
</comment>
<feature type="domain" description="Helicase ATP-binding" evidence="8">
    <location>
        <begin position="81"/>
        <end position="269"/>
    </location>
</feature>
<dbReference type="PROSITE" id="PS51194">
    <property type="entry name" value="HELICASE_CTER"/>
    <property type="match status" value="1"/>
</dbReference>
<sequence length="696" mass="77930">MLRGTFDSSLFVRRCLGIHTPHPLVFNSFRQYASLQKGASSLEDKPLSVEDLKVCPEIRNALQKFKFTNMTLVQQKAIPVVLDENDERDLLVQSKTGSGKTLAFLIPIVDRVVSLRNKGMRSGKVKAIILSPTRELAFQTNDVLQSLTSSGQISLSTYLMIGGTNVTNESKQLVKWFSSARNVPDVIIATPGRLLMQLNNFPEFSGINDNLQYLVLDEADTLIDQGFSEEIKDIATFLPQTRKTLFFSATMKRKASELAQGIMKHDRFFLENKESTSIPSLKQRYLEVPKGCTKWASIIRLILDNPDKKMIIFFEQKKMVDMFSEVLKLFHVRHIPLHGGVAQASRTNRFQSFMKSSFEKLLVCTDVAARGLDFPNVEVVIQGDLPSNSQDFSTYFHRSGRTARAGKPGIALIPLTTDELRFVLPVMNAQLRNQYKDDTTMEPLESERCHFAPEGVKSIQDSISDFCDKDPGFRVEARLSSSSFSSINLPKINMLYLGDLRHFDRENIQNLLHEEYAANLGISKSNLVPRKSRAGGDSWGNHSNSRYGGSGGGYRQSTSSYGGGNSYRQSYGDRSSSYADGSSSYGRGGKSYSSYGDRNDRSSSYGDRSSSYGDRSSSYGDRNDRSSSYGRREPSGYGQRLFGDGNRSGVPQGRGRESSFSERSSSSSNKEYRKPSKWSDSLDDDDDFDFSFTKKK</sequence>
<dbReference type="Proteomes" id="UP001431209">
    <property type="component" value="Unassembled WGS sequence"/>
</dbReference>
<evidence type="ECO:0000256" key="6">
    <source>
        <dbReference type="RuleBase" id="RU365068"/>
    </source>
</evidence>
<dbReference type="CDD" id="cd18787">
    <property type="entry name" value="SF2_C_DEAD"/>
    <property type="match status" value="1"/>
</dbReference>
<evidence type="ECO:0000256" key="4">
    <source>
        <dbReference type="ARBA" id="ARBA00022840"/>
    </source>
</evidence>
<comment type="catalytic activity">
    <reaction evidence="6">
        <text>ATP + H2O = ADP + phosphate + H(+)</text>
        <dbReference type="Rhea" id="RHEA:13065"/>
        <dbReference type="ChEBI" id="CHEBI:15377"/>
        <dbReference type="ChEBI" id="CHEBI:15378"/>
        <dbReference type="ChEBI" id="CHEBI:30616"/>
        <dbReference type="ChEBI" id="CHEBI:43474"/>
        <dbReference type="ChEBI" id="CHEBI:456216"/>
        <dbReference type="EC" id="3.6.4.13"/>
    </reaction>
</comment>
<dbReference type="InterPro" id="IPR001650">
    <property type="entry name" value="Helicase_C-like"/>
</dbReference>